<sequence>MDKDPLSEKILHITLKIICLLTGEDCVVVKKSDNCVRDSSPCPLPGTCCSSENPVLVPLRSVLVKDRNTQKKIVSLANLIIQLLTEEVTAKCEVDVNLSVEDWEYLEGHKEDYEEWIEKKHLSQKSLDNNLFICTMCLIGSANVKSGEAKNERNSEQILSDHHNPREKRSHPEMCTGE</sequence>
<protein>
    <submittedName>
        <fullName evidence="2">Uncharacterized protein</fullName>
    </submittedName>
</protein>
<organism evidence="2 3">
    <name type="scientific">Pelobates cultripes</name>
    <name type="common">Western spadefoot toad</name>
    <dbReference type="NCBI Taxonomy" id="61616"/>
    <lineage>
        <taxon>Eukaryota</taxon>
        <taxon>Metazoa</taxon>
        <taxon>Chordata</taxon>
        <taxon>Craniata</taxon>
        <taxon>Vertebrata</taxon>
        <taxon>Euteleostomi</taxon>
        <taxon>Amphibia</taxon>
        <taxon>Batrachia</taxon>
        <taxon>Anura</taxon>
        <taxon>Pelobatoidea</taxon>
        <taxon>Pelobatidae</taxon>
        <taxon>Pelobates</taxon>
    </lineage>
</organism>
<evidence type="ECO:0000256" key="1">
    <source>
        <dbReference type="SAM" id="MobiDB-lite"/>
    </source>
</evidence>
<feature type="region of interest" description="Disordered" evidence="1">
    <location>
        <begin position="148"/>
        <end position="178"/>
    </location>
</feature>
<evidence type="ECO:0000313" key="2">
    <source>
        <dbReference type="EMBL" id="CAH2248167.1"/>
    </source>
</evidence>
<proteinExistence type="predicted"/>
<dbReference type="Proteomes" id="UP001295444">
    <property type="component" value="Chromosome 02"/>
</dbReference>
<gene>
    <name evidence="2" type="ORF">PECUL_23A016225</name>
</gene>
<feature type="compositionally biased region" description="Basic and acidic residues" evidence="1">
    <location>
        <begin position="148"/>
        <end position="164"/>
    </location>
</feature>
<keyword evidence="3" id="KW-1185">Reference proteome</keyword>
<reference evidence="2" key="1">
    <citation type="submission" date="2022-03" db="EMBL/GenBank/DDBJ databases">
        <authorList>
            <person name="Alioto T."/>
            <person name="Alioto T."/>
            <person name="Gomez Garrido J."/>
        </authorList>
    </citation>
    <scope>NUCLEOTIDE SEQUENCE</scope>
</reference>
<evidence type="ECO:0000313" key="3">
    <source>
        <dbReference type="Proteomes" id="UP001295444"/>
    </source>
</evidence>
<dbReference type="AlphaFoldDB" id="A0AAD1VUA6"/>
<dbReference type="EMBL" id="OW240913">
    <property type="protein sequence ID" value="CAH2248167.1"/>
    <property type="molecule type" value="Genomic_DNA"/>
</dbReference>
<name>A0AAD1VUA6_PELCU</name>
<accession>A0AAD1VUA6</accession>